<proteinExistence type="predicted"/>
<keyword evidence="2" id="KW-1185">Reference proteome</keyword>
<organism evidence="1 2">
    <name type="scientific">Desulfotalea psychrophila (strain LSv54 / DSM 12343)</name>
    <dbReference type="NCBI Taxonomy" id="177439"/>
    <lineage>
        <taxon>Bacteria</taxon>
        <taxon>Pseudomonadati</taxon>
        <taxon>Thermodesulfobacteriota</taxon>
        <taxon>Desulfobulbia</taxon>
        <taxon>Desulfobulbales</taxon>
        <taxon>Desulfocapsaceae</taxon>
        <taxon>Desulfotalea</taxon>
    </lineage>
</organism>
<dbReference type="EMBL" id="CR522870">
    <property type="protein sequence ID" value="CAG37286.1"/>
    <property type="molecule type" value="Genomic_DNA"/>
</dbReference>
<gene>
    <name evidence="1" type="ordered locus">DP2557</name>
</gene>
<accession>Q6AK40</accession>
<protein>
    <recommendedName>
        <fullName evidence="3">Wadjet protein JetD C-terminal domain-containing protein</fullName>
    </recommendedName>
</protein>
<dbReference type="eggNOG" id="ENOG5033NYR">
    <property type="taxonomic scope" value="Bacteria"/>
</dbReference>
<evidence type="ECO:0000313" key="2">
    <source>
        <dbReference type="Proteomes" id="UP000000602"/>
    </source>
</evidence>
<dbReference type="AlphaFoldDB" id="Q6AK40"/>
<dbReference type="HOGENOM" id="CLU_986022_0_0_7"/>
<dbReference type="Proteomes" id="UP000000602">
    <property type="component" value="Chromosome"/>
</dbReference>
<dbReference type="KEGG" id="dps:DP2557"/>
<evidence type="ECO:0008006" key="3">
    <source>
        <dbReference type="Google" id="ProtNLM"/>
    </source>
</evidence>
<sequence length="282" mass="31480">MMAVYARHLKMLLAGQSIPLTKFSAKLRGRIKTLLEAGVLEQKRVGAGQSISVISYRGLEKYCQKQYPSGLDAAIAGVSTRAEAVAVYRDAKRVQGTDREALLIRVFSEREDLLKLNDISLPAKAWCDQAGIAGLQLRDGDKLEISGRIALVENIDVFWAFEKLGVSVDIVYYTGGRFSGRFLSCLVPNEHISLLHCGDYDPVGLDEYLRIKKKFGAAEFYIPANIAELFKYSKKDLIQDNQAILARLRLSLDEAVKRIVRLIDQHNGGVEQEILLLKNLSH</sequence>
<reference evidence="2" key="1">
    <citation type="journal article" date="2004" name="Environ. Microbiol.">
        <title>The genome of Desulfotalea psychrophila, a sulfate-reducing bacterium from permanently cold Arctic sediments.</title>
        <authorList>
            <person name="Rabus R."/>
            <person name="Ruepp A."/>
            <person name="Frickey T."/>
            <person name="Rattei T."/>
            <person name="Fartmann B."/>
            <person name="Stark M."/>
            <person name="Bauer M."/>
            <person name="Zibat A."/>
            <person name="Lombardot T."/>
            <person name="Becker I."/>
            <person name="Amann J."/>
            <person name="Gellner K."/>
            <person name="Teeling H."/>
            <person name="Leuschner W.D."/>
            <person name="Gloeckner F.-O."/>
            <person name="Lupas A.N."/>
            <person name="Amann R."/>
            <person name="Klenk H.-P."/>
        </authorList>
    </citation>
    <scope>NUCLEOTIDE SEQUENCE [LARGE SCALE GENOMIC DNA]</scope>
    <source>
        <strain evidence="2">DSM 12343 / LSv54</strain>
    </source>
</reference>
<dbReference type="STRING" id="177439.DP2557"/>
<name>Q6AK40_DESPS</name>
<evidence type="ECO:0000313" key="1">
    <source>
        <dbReference type="EMBL" id="CAG37286.1"/>
    </source>
</evidence>